<keyword evidence="10" id="KW-1185">Reference proteome</keyword>
<evidence type="ECO:0000256" key="1">
    <source>
        <dbReference type="ARBA" id="ARBA00004141"/>
    </source>
</evidence>
<dbReference type="GO" id="GO:0006816">
    <property type="term" value="P:calcium ion transport"/>
    <property type="evidence" value="ECO:0007669"/>
    <property type="project" value="TreeGrafter"/>
</dbReference>
<evidence type="ECO:0000256" key="3">
    <source>
        <dbReference type="ARBA" id="ARBA00022729"/>
    </source>
</evidence>
<keyword evidence="3 7" id="KW-0732">Signal</keyword>
<keyword evidence="5" id="KW-1133">Transmembrane helix</keyword>
<dbReference type="PANTHER" id="PTHR46730:SF1">
    <property type="entry name" value="PLAT DOMAIN-CONTAINING PROTEIN"/>
    <property type="match status" value="1"/>
</dbReference>
<dbReference type="Pfam" id="PF18962">
    <property type="entry name" value="Por_Secre_tail"/>
    <property type="match status" value="1"/>
</dbReference>
<comment type="subcellular location">
    <subcellularLocation>
        <location evidence="1">Membrane</location>
        <topology evidence="1">Multi-pass membrane protein</topology>
    </subcellularLocation>
</comment>
<dbReference type="GO" id="GO:0005886">
    <property type="term" value="C:plasma membrane"/>
    <property type="evidence" value="ECO:0007669"/>
    <property type="project" value="TreeGrafter"/>
</dbReference>
<dbReference type="PROSITE" id="PS50093">
    <property type="entry name" value="PKD"/>
    <property type="match status" value="4"/>
</dbReference>
<protein>
    <recommendedName>
        <fullName evidence="8">PKD domain-containing protein</fullName>
    </recommendedName>
</protein>
<dbReference type="InterPro" id="IPR000601">
    <property type="entry name" value="PKD_dom"/>
</dbReference>
<dbReference type="InterPro" id="IPR013783">
    <property type="entry name" value="Ig-like_fold"/>
</dbReference>
<keyword evidence="4" id="KW-0677">Repeat</keyword>
<feature type="signal peptide" evidence="7">
    <location>
        <begin position="1"/>
        <end position="21"/>
    </location>
</feature>
<reference evidence="9" key="1">
    <citation type="submission" date="2021-04" db="EMBL/GenBank/DDBJ databases">
        <authorList>
            <person name="Rodrigo-Torres L."/>
            <person name="Arahal R. D."/>
            <person name="Lucena T."/>
        </authorList>
    </citation>
    <scope>NUCLEOTIDE SEQUENCE</scope>
    <source>
        <strain evidence="9">AS29M-1</strain>
    </source>
</reference>
<dbReference type="Proteomes" id="UP000683507">
    <property type="component" value="Chromosome"/>
</dbReference>
<dbReference type="RefSeq" id="WP_258542823.1">
    <property type="nucleotide sequence ID" value="NZ_OU015584.1"/>
</dbReference>
<proteinExistence type="predicted"/>
<evidence type="ECO:0000256" key="7">
    <source>
        <dbReference type="SAM" id="SignalP"/>
    </source>
</evidence>
<dbReference type="SMART" id="SM00089">
    <property type="entry name" value="PKD"/>
    <property type="match status" value="4"/>
</dbReference>
<dbReference type="NCBIfam" id="TIGR04183">
    <property type="entry name" value="Por_Secre_tail"/>
    <property type="match status" value="1"/>
</dbReference>
<dbReference type="GO" id="GO:0005261">
    <property type="term" value="F:monoatomic cation channel activity"/>
    <property type="evidence" value="ECO:0007669"/>
    <property type="project" value="TreeGrafter"/>
</dbReference>
<dbReference type="PANTHER" id="PTHR46730">
    <property type="entry name" value="POLYCYSTIN-1"/>
    <property type="match status" value="1"/>
</dbReference>
<organism evidence="9 10">
    <name type="scientific">Parvicella tangerina</name>
    <dbReference type="NCBI Taxonomy" id="2829795"/>
    <lineage>
        <taxon>Bacteria</taxon>
        <taxon>Pseudomonadati</taxon>
        <taxon>Bacteroidota</taxon>
        <taxon>Flavobacteriia</taxon>
        <taxon>Flavobacteriales</taxon>
        <taxon>Parvicellaceae</taxon>
        <taxon>Parvicella</taxon>
    </lineage>
</organism>
<feature type="domain" description="PKD" evidence="8">
    <location>
        <begin position="117"/>
        <end position="185"/>
    </location>
</feature>
<dbReference type="InterPro" id="IPR035986">
    <property type="entry name" value="PKD_dom_sf"/>
</dbReference>
<dbReference type="KEGG" id="ptan:CRYO30217_02605"/>
<feature type="domain" description="PKD" evidence="8">
    <location>
        <begin position="49"/>
        <end position="102"/>
    </location>
</feature>
<gene>
    <name evidence="9" type="ORF">CRYO30217_02605</name>
</gene>
<keyword evidence="6" id="KW-0472">Membrane</keyword>
<dbReference type="EMBL" id="OU015584">
    <property type="protein sequence ID" value="CAG5084940.1"/>
    <property type="molecule type" value="Genomic_DNA"/>
</dbReference>
<evidence type="ECO:0000256" key="5">
    <source>
        <dbReference type="ARBA" id="ARBA00022989"/>
    </source>
</evidence>
<evidence type="ECO:0000256" key="2">
    <source>
        <dbReference type="ARBA" id="ARBA00022692"/>
    </source>
</evidence>
<feature type="domain" description="PKD" evidence="8">
    <location>
        <begin position="291"/>
        <end position="352"/>
    </location>
</feature>
<dbReference type="CDD" id="cd00146">
    <property type="entry name" value="PKD"/>
    <property type="match status" value="4"/>
</dbReference>
<accession>A0A916NIU5</accession>
<feature type="domain" description="PKD" evidence="8">
    <location>
        <begin position="215"/>
        <end position="249"/>
    </location>
</feature>
<keyword evidence="2" id="KW-0812">Transmembrane</keyword>
<dbReference type="AlphaFoldDB" id="A0A916NIU5"/>
<feature type="chain" id="PRO_5037456143" description="PKD domain-containing protein" evidence="7">
    <location>
        <begin position="22"/>
        <end position="455"/>
    </location>
</feature>
<dbReference type="SUPFAM" id="SSF49299">
    <property type="entry name" value="PKD domain"/>
    <property type="match status" value="4"/>
</dbReference>
<dbReference type="Gene3D" id="2.60.40.10">
    <property type="entry name" value="Immunoglobulins"/>
    <property type="match status" value="4"/>
</dbReference>
<evidence type="ECO:0000256" key="6">
    <source>
        <dbReference type="ARBA" id="ARBA00023136"/>
    </source>
</evidence>
<evidence type="ECO:0000313" key="10">
    <source>
        <dbReference type="Proteomes" id="UP000683507"/>
    </source>
</evidence>
<evidence type="ECO:0000256" key="4">
    <source>
        <dbReference type="ARBA" id="ARBA00022737"/>
    </source>
</evidence>
<name>A0A916NIU5_9FLAO</name>
<dbReference type="Pfam" id="PF18911">
    <property type="entry name" value="PKD_4"/>
    <property type="match status" value="4"/>
</dbReference>
<dbReference type="InterPro" id="IPR022409">
    <property type="entry name" value="PKD/Chitinase_dom"/>
</dbReference>
<sequence length="455" mass="49306">MKTIKLFTLFLTTLIMGGVSAQTCDATFTSTNPSTGTYVFTNPGTYGDYYWDFGDGNTAYGQTVTNVYASNGAYNVCLTVYDSISQCTDTYCDSIMVSGLAVTCDASFTSYPDSTGSVYFQSSQMGTGYSYYWDFGDGNTSNSADPMHTYSSNGTYTVCLTVWNSSNCADTVCNNITITTAGSNPGGNCDASAMLVDSSGYLYGIPDTYSANYNYYWDFGDGTSSSQVYPWHQYNAPGTYTVCLTVVDSTMGCSDTQCYSYTVVSPVSCNADFYLFQDSLNAGVYYAWNMSTGNNLSYYWDFGDGNTSTQTYPIHTYTTIGNYQLCLTVTDGSSCTSTYCDTINVVVKANGTVLGVSPAGQFAAVEDIDVVEEAKLYPNPNNGQFNLSIDLSQNGAFKISVLNYVGQVIESNSIQLTTGQNVLDMNIEQHPKGVYIVNIQDEATGSSRNIKLIKE</sequence>
<evidence type="ECO:0000313" key="9">
    <source>
        <dbReference type="EMBL" id="CAG5084940.1"/>
    </source>
</evidence>
<dbReference type="InterPro" id="IPR026444">
    <property type="entry name" value="Secre_tail"/>
</dbReference>
<evidence type="ECO:0000259" key="8">
    <source>
        <dbReference type="PROSITE" id="PS50093"/>
    </source>
</evidence>